<dbReference type="GO" id="GO:0006825">
    <property type="term" value="P:copper ion transport"/>
    <property type="evidence" value="ECO:0007669"/>
    <property type="project" value="InterPro"/>
</dbReference>
<dbReference type="EMBL" id="QGKM01000097">
    <property type="protein sequence ID" value="PWQ92296.1"/>
    <property type="molecule type" value="Genomic_DNA"/>
</dbReference>
<dbReference type="PANTHER" id="PTHR34820">
    <property type="entry name" value="INNER MEMBRANE PROTEIN YEBZ"/>
    <property type="match status" value="1"/>
</dbReference>
<evidence type="ECO:0000313" key="9">
    <source>
        <dbReference type="Proteomes" id="UP000245539"/>
    </source>
</evidence>
<comment type="caution">
    <text evidence="8">The sequence shown here is derived from an EMBL/GenBank/DDBJ whole genome shotgun (WGS) entry which is preliminary data.</text>
</comment>
<reference evidence="8 9" key="1">
    <citation type="submission" date="2018-05" db="EMBL/GenBank/DDBJ databases">
        <title>Leucothrix arctica sp. nov., isolated from Arctic seawater.</title>
        <authorList>
            <person name="Choi A."/>
            <person name="Baek K."/>
        </authorList>
    </citation>
    <scope>NUCLEOTIDE SEQUENCE [LARGE SCALE GENOMIC DNA]</scope>
    <source>
        <strain evidence="8 9">JCM 18388</strain>
    </source>
</reference>
<name>A0A317C0V9_9GAMM</name>
<dbReference type="InterPro" id="IPR032694">
    <property type="entry name" value="CopC/D"/>
</dbReference>
<dbReference type="Gene3D" id="2.60.40.1220">
    <property type="match status" value="1"/>
</dbReference>
<dbReference type="GO" id="GO:0005886">
    <property type="term" value="C:plasma membrane"/>
    <property type="evidence" value="ECO:0007669"/>
    <property type="project" value="TreeGrafter"/>
</dbReference>
<keyword evidence="2 5" id="KW-0479">Metal-binding</keyword>
<sequence>MMFLKTIMATAVLLISVSVLAHTDIKSTFPANEQALTEAPTQLTLTFSGPVRLMKVLMNNSEAEALDIEFKPTAEASKSFNVSLPDLEMGQYLVSWVSMGKDGHKMKGDFSFTVVSEGAGHDN</sequence>
<dbReference type="GO" id="GO:0046688">
    <property type="term" value="P:response to copper ion"/>
    <property type="evidence" value="ECO:0007669"/>
    <property type="project" value="UniProtKB-UniRule"/>
</dbReference>
<dbReference type="Proteomes" id="UP000245539">
    <property type="component" value="Unassembled WGS sequence"/>
</dbReference>
<keyword evidence="5" id="KW-0574">Periplasm</keyword>
<dbReference type="SUPFAM" id="SSF81296">
    <property type="entry name" value="E set domains"/>
    <property type="match status" value="1"/>
</dbReference>
<evidence type="ECO:0000256" key="5">
    <source>
        <dbReference type="RuleBase" id="RU369037"/>
    </source>
</evidence>
<dbReference type="InterPro" id="IPR007348">
    <property type="entry name" value="CopC_dom"/>
</dbReference>
<evidence type="ECO:0000256" key="4">
    <source>
        <dbReference type="ARBA" id="ARBA00023008"/>
    </source>
</evidence>
<dbReference type="GO" id="GO:0030313">
    <property type="term" value="C:cell envelope"/>
    <property type="evidence" value="ECO:0007669"/>
    <property type="project" value="UniProtKB-SubCell"/>
</dbReference>
<evidence type="ECO:0000256" key="1">
    <source>
        <dbReference type="ARBA" id="ARBA00004196"/>
    </source>
</evidence>
<dbReference type="RefSeq" id="WP_109839790.1">
    <property type="nucleotide sequence ID" value="NZ_QGKM01000097.1"/>
</dbReference>
<dbReference type="Pfam" id="PF04234">
    <property type="entry name" value="CopC"/>
    <property type="match status" value="1"/>
</dbReference>
<comment type="similarity">
    <text evidence="5">Belongs to the CopC family.</text>
</comment>
<evidence type="ECO:0000259" key="7">
    <source>
        <dbReference type="Pfam" id="PF04234"/>
    </source>
</evidence>
<gene>
    <name evidence="8" type="ORF">DKW60_21860</name>
</gene>
<keyword evidence="4 5" id="KW-0186">Copper</keyword>
<evidence type="ECO:0000256" key="3">
    <source>
        <dbReference type="ARBA" id="ARBA00022729"/>
    </source>
</evidence>
<evidence type="ECO:0000313" key="8">
    <source>
        <dbReference type="EMBL" id="PWQ92296.1"/>
    </source>
</evidence>
<feature type="domain" description="CopC" evidence="7">
    <location>
        <begin position="22"/>
        <end position="114"/>
    </location>
</feature>
<evidence type="ECO:0000256" key="2">
    <source>
        <dbReference type="ARBA" id="ARBA00022723"/>
    </source>
</evidence>
<dbReference type="PANTHER" id="PTHR34820:SF4">
    <property type="entry name" value="INNER MEMBRANE PROTEIN YEBZ"/>
    <property type="match status" value="1"/>
</dbReference>
<keyword evidence="9" id="KW-1185">Reference proteome</keyword>
<keyword evidence="3 5" id="KW-0732">Signal</keyword>
<dbReference type="InterPro" id="IPR014756">
    <property type="entry name" value="Ig_E-set"/>
</dbReference>
<feature type="signal peptide" evidence="6">
    <location>
        <begin position="1"/>
        <end position="21"/>
    </location>
</feature>
<feature type="chain" id="PRO_5016298107" description="Copper resistance protein C" evidence="6">
    <location>
        <begin position="22"/>
        <end position="123"/>
    </location>
</feature>
<dbReference type="GO" id="GO:0042597">
    <property type="term" value="C:periplasmic space"/>
    <property type="evidence" value="ECO:0007669"/>
    <property type="project" value="UniProtKB-SubCell"/>
</dbReference>
<organism evidence="8 9">
    <name type="scientific">Leucothrix pacifica</name>
    <dbReference type="NCBI Taxonomy" id="1247513"/>
    <lineage>
        <taxon>Bacteria</taxon>
        <taxon>Pseudomonadati</taxon>
        <taxon>Pseudomonadota</taxon>
        <taxon>Gammaproteobacteria</taxon>
        <taxon>Thiotrichales</taxon>
        <taxon>Thiotrichaceae</taxon>
        <taxon>Leucothrix</taxon>
    </lineage>
</organism>
<dbReference type="GO" id="GO:0005507">
    <property type="term" value="F:copper ion binding"/>
    <property type="evidence" value="ECO:0007669"/>
    <property type="project" value="UniProtKB-UniRule"/>
</dbReference>
<comment type="function">
    <text evidence="5">Involved in copper resistance.</text>
</comment>
<dbReference type="InterPro" id="IPR014755">
    <property type="entry name" value="Cu-Rt/internalin_Ig-like"/>
</dbReference>
<proteinExistence type="inferred from homology"/>
<protein>
    <recommendedName>
        <fullName evidence="5">Copper resistance protein C</fullName>
    </recommendedName>
</protein>
<evidence type="ECO:0000256" key="6">
    <source>
        <dbReference type="SAM" id="SignalP"/>
    </source>
</evidence>
<comment type="subcellular location">
    <subcellularLocation>
        <location evidence="1">Cell envelope</location>
    </subcellularLocation>
    <subcellularLocation>
        <location evidence="5">Periplasm</location>
    </subcellularLocation>
</comment>
<dbReference type="OrthoDB" id="5568545at2"/>
<dbReference type="AlphaFoldDB" id="A0A317C0V9"/>
<accession>A0A317C0V9</accession>